<reference evidence="2" key="1">
    <citation type="journal article" date="2023" name="Front. Plant Sci.">
        <title>Chromosomal-level genome assembly of Melastoma candidum provides insights into trichome evolution.</title>
        <authorList>
            <person name="Zhong Y."/>
            <person name="Wu W."/>
            <person name="Sun C."/>
            <person name="Zou P."/>
            <person name="Liu Y."/>
            <person name="Dai S."/>
            <person name="Zhou R."/>
        </authorList>
    </citation>
    <scope>NUCLEOTIDE SEQUENCE [LARGE SCALE GENOMIC DNA]</scope>
</reference>
<evidence type="ECO:0000313" key="1">
    <source>
        <dbReference type="EMBL" id="KAI4382000.1"/>
    </source>
</evidence>
<dbReference type="Proteomes" id="UP001057402">
    <property type="component" value="Chromosome 3"/>
</dbReference>
<evidence type="ECO:0000313" key="2">
    <source>
        <dbReference type="Proteomes" id="UP001057402"/>
    </source>
</evidence>
<proteinExistence type="predicted"/>
<accession>A0ACB9RSX3</accession>
<comment type="caution">
    <text evidence="1">The sequence shown here is derived from an EMBL/GenBank/DDBJ whole genome shotgun (WGS) entry which is preliminary data.</text>
</comment>
<organism evidence="1 2">
    <name type="scientific">Melastoma candidum</name>
    <dbReference type="NCBI Taxonomy" id="119954"/>
    <lineage>
        <taxon>Eukaryota</taxon>
        <taxon>Viridiplantae</taxon>
        <taxon>Streptophyta</taxon>
        <taxon>Embryophyta</taxon>
        <taxon>Tracheophyta</taxon>
        <taxon>Spermatophyta</taxon>
        <taxon>Magnoliopsida</taxon>
        <taxon>eudicotyledons</taxon>
        <taxon>Gunneridae</taxon>
        <taxon>Pentapetalae</taxon>
        <taxon>rosids</taxon>
        <taxon>malvids</taxon>
        <taxon>Myrtales</taxon>
        <taxon>Melastomataceae</taxon>
        <taxon>Melastomatoideae</taxon>
        <taxon>Melastomateae</taxon>
        <taxon>Melastoma</taxon>
    </lineage>
</organism>
<protein>
    <submittedName>
        <fullName evidence="1">Uncharacterized protein</fullName>
    </submittedName>
</protein>
<dbReference type="EMBL" id="CM042882">
    <property type="protein sequence ID" value="KAI4382000.1"/>
    <property type="molecule type" value="Genomic_DNA"/>
</dbReference>
<keyword evidence="2" id="KW-1185">Reference proteome</keyword>
<name>A0ACB9RSX3_9MYRT</name>
<gene>
    <name evidence="1" type="ORF">MLD38_008015</name>
</gene>
<sequence length="743" mass="85331">MFVRPYKSQLIGGHKEKFVRLDELDSEVSLPSQRGWMKGFGFDLGGLFRMGGNTRNASKSFRFGVNQGSEGIKAFGKSIRFGVTKAVFPEDLKVSDRKIFDPQDKSLQLWNKLFVISCILAVSIDPLFFYLPVFNTSNCLGIDKGLAALITTVRTIIDAFYINRMYLQFRTAYIAPSSRVFGRGELVIDPKEIAARYMRRYFFVDLLSVMPAPQIVVWNFLHRSKGTEVLNTKHELLNVVFLQYIPRAIRFIPLTSQVKKTAGVFAESAWAGAAYYLLWYMLASHIFGALWYLLAVERKDACWQAACADTGPKCVKDFLYCGNKHVEGYDAWSEIMDDVLGQRCSPTPDNQLSAFNYGIYTQAIISDIVASRDFFSKFCYCLWWGLQNLSTLGQGLQTSTYSGEVLFSIVLAISGLILFALLIGNMQTYLQSLTIRLEEMRVKRRDSEQWMHHRLLPPELRERVRRYDQYKWLETRGVDEESLVSSLPKDLRRDIKRHLCLNLVRRVPLFANMDERLLDAICERLKPSLYTDSTYIVREGDPVDEMMFIIRGRLESVTTDGGRSGFFNRGFLKEGDFCGEELLTWALDPKSASNLPTSTRTVKALTEVEAFALEAEELKFVASQFRRLHSRQVQHTFRFYSQQWRTWAACFIQSAWRRYTRRRNAELRRLEEEEEYYEEDSEESALIGANNRAGDHSTSIGATIFASRFAANALKGHRQRSLKSAPDLIKLQKPAEPDFSYSE</sequence>